<gene>
    <name evidence="3" type="ORF">TM448A01837_0011</name>
</gene>
<dbReference type="EMBL" id="MT144207">
    <property type="protein sequence ID" value="QJA50626.1"/>
    <property type="molecule type" value="Genomic_DNA"/>
</dbReference>
<name>A0A6H1ZRR5_9ZZZZ</name>
<dbReference type="AlphaFoldDB" id="A0A6H1ZRR5"/>
<feature type="transmembrane region" description="Helical" evidence="1">
    <location>
        <begin position="105"/>
        <end position="123"/>
    </location>
</feature>
<dbReference type="SUPFAM" id="SSF52172">
    <property type="entry name" value="CheY-like"/>
    <property type="match status" value="1"/>
</dbReference>
<dbReference type="PROSITE" id="PS50110">
    <property type="entry name" value="RESPONSE_REGULATORY"/>
    <property type="match status" value="1"/>
</dbReference>
<reference evidence="3" key="1">
    <citation type="submission" date="2020-03" db="EMBL/GenBank/DDBJ databases">
        <title>The deep terrestrial virosphere.</title>
        <authorList>
            <person name="Holmfeldt K."/>
            <person name="Nilsson E."/>
            <person name="Simone D."/>
            <person name="Lopez-Fernandez M."/>
            <person name="Wu X."/>
            <person name="de Brujin I."/>
            <person name="Lundin D."/>
            <person name="Andersson A."/>
            <person name="Bertilsson S."/>
            <person name="Dopson M."/>
        </authorList>
    </citation>
    <scope>NUCLEOTIDE SEQUENCE</scope>
    <source>
        <strain evidence="3">TM448A01837</strain>
    </source>
</reference>
<dbReference type="GO" id="GO:0000160">
    <property type="term" value="P:phosphorelay signal transduction system"/>
    <property type="evidence" value="ECO:0007669"/>
    <property type="project" value="InterPro"/>
</dbReference>
<organism evidence="3">
    <name type="scientific">viral metagenome</name>
    <dbReference type="NCBI Taxonomy" id="1070528"/>
    <lineage>
        <taxon>unclassified sequences</taxon>
        <taxon>metagenomes</taxon>
        <taxon>organismal metagenomes</taxon>
    </lineage>
</organism>
<proteinExistence type="predicted"/>
<feature type="domain" description="Response regulatory" evidence="2">
    <location>
        <begin position="1"/>
        <end position="119"/>
    </location>
</feature>
<protein>
    <submittedName>
        <fullName evidence="3">Putative response regulator receiver domain contining protein</fullName>
    </submittedName>
</protein>
<dbReference type="SMART" id="SM00448">
    <property type="entry name" value="REC"/>
    <property type="match status" value="1"/>
</dbReference>
<dbReference type="InterPro" id="IPR001789">
    <property type="entry name" value="Sig_transdc_resp-reg_receiver"/>
</dbReference>
<keyword evidence="1" id="KW-0812">Transmembrane</keyword>
<evidence type="ECO:0000256" key="1">
    <source>
        <dbReference type="SAM" id="Phobius"/>
    </source>
</evidence>
<dbReference type="Gene3D" id="3.40.50.2300">
    <property type="match status" value="1"/>
</dbReference>
<dbReference type="InterPro" id="IPR011006">
    <property type="entry name" value="CheY-like_superfamily"/>
</dbReference>
<keyword evidence="1" id="KW-0472">Membrane</keyword>
<dbReference type="Pfam" id="PF00072">
    <property type="entry name" value="Response_reg"/>
    <property type="match status" value="1"/>
</dbReference>
<evidence type="ECO:0000259" key="2">
    <source>
        <dbReference type="PROSITE" id="PS50110"/>
    </source>
</evidence>
<evidence type="ECO:0000313" key="3">
    <source>
        <dbReference type="EMBL" id="QJA50626.1"/>
    </source>
</evidence>
<dbReference type="CDD" id="cd00156">
    <property type="entry name" value="REC"/>
    <property type="match status" value="1"/>
</dbReference>
<sequence length="129" mass="14193">MIDDDEAICALLKGYLRLKDIDMEVLYASTGEEGVSVYCVLKALGKEPILTFVDIRLPDIDGFEVLDRIKATDPKANVLVLTGFAHTQRVKEEVERRGVGIVEKIGPYMLTICSFIGAIVSGLNRYGGK</sequence>
<accession>A0A6H1ZRR5</accession>
<keyword evidence="1" id="KW-1133">Transmembrane helix</keyword>